<evidence type="ECO:0000313" key="1">
    <source>
        <dbReference type="EMBL" id="EEB11089.1"/>
    </source>
</evidence>
<gene>
    <name evidence="2" type="primary">8231650</name>
    <name evidence="1" type="ORF">Phum_PHUM087320</name>
</gene>
<dbReference type="RefSeq" id="XP_002423827.1">
    <property type="nucleotide sequence ID" value="XM_002423782.1"/>
</dbReference>
<evidence type="ECO:0000313" key="2">
    <source>
        <dbReference type="EnsemblMetazoa" id="PHUM087320-PA"/>
    </source>
</evidence>
<dbReference type="GeneID" id="8231650"/>
<name>E0VCI3_PEDHC</name>
<organism>
    <name type="scientific">Pediculus humanus subsp. corporis</name>
    <name type="common">Body louse</name>
    <dbReference type="NCBI Taxonomy" id="121224"/>
    <lineage>
        <taxon>Eukaryota</taxon>
        <taxon>Metazoa</taxon>
        <taxon>Ecdysozoa</taxon>
        <taxon>Arthropoda</taxon>
        <taxon>Hexapoda</taxon>
        <taxon>Insecta</taxon>
        <taxon>Pterygota</taxon>
        <taxon>Neoptera</taxon>
        <taxon>Paraneoptera</taxon>
        <taxon>Psocodea</taxon>
        <taxon>Troctomorpha</taxon>
        <taxon>Phthiraptera</taxon>
        <taxon>Anoplura</taxon>
        <taxon>Pediculidae</taxon>
        <taxon>Pediculus</taxon>
    </lineage>
</organism>
<dbReference type="EMBL" id="AAZO01001043">
    <property type="status" value="NOT_ANNOTATED_CDS"/>
    <property type="molecule type" value="Genomic_DNA"/>
</dbReference>
<sequence length="51" mass="5379">MLESTPKRGNVASVIAHLEKRQKIDFSKLDGGKCTKNENFIVGGGGVSSSS</sequence>
<dbReference type="KEGG" id="phu:Phum_PHUM087320"/>
<dbReference type="Proteomes" id="UP000009046">
    <property type="component" value="Unassembled WGS sequence"/>
</dbReference>
<proteinExistence type="predicted"/>
<keyword evidence="3" id="KW-1185">Reference proteome</keyword>
<evidence type="ECO:0000313" key="3">
    <source>
        <dbReference type="Proteomes" id="UP000009046"/>
    </source>
</evidence>
<reference evidence="1" key="1">
    <citation type="submission" date="2007-04" db="EMBL/GenBank/DDBJ databases">
        <title>Annotation of Pediculus humanus corporis strain USDA.</title>
        <authorList>
            <person name="Kirkness E."/>
            <person name="Hannick L."/>
            <person name="Hass B."/>
            <person name="Bruggner R."/>
            <person name="Lawson D."/>
            <person name="Bidwell S."/>
            <person name="Joardar V."/>
            <person name="Caler E."/>
            <person name="Walenz B."/>
            <person name="Inman J."/>
            <person name="Schobel S."/>
            <person name="Galinsky K."/>
            <person name="Amedeo P."/>
            <person name="Strausberg R."/>
        </authorList>
    </citation>
    <scope>NUCLEOTIDE SEQUENCE</scope>
    <source>
        <strain evidence="1">USDA</strain>
    </source>
</reference>
<dbReference type="EnsemblMetazoa" id="PHUM087320-RA">
    <property type="protein sequence ID" value="PHUM087320-PA"/>
    <property type="gene ID" value="PHUM087320"/>
</dbReference>
<dbReference type="AlphaFoldDB" id="E0VCI3"/>
<dbReference type="VEuPathDB" id="VectorBase:PHUM087320"/>
<protein>
    <submittedName>
        <fullName evidence="1 2">Uncharacterized protein</fullName>
    </submittedName>
</protein>
<dbReference type="CTD" id="8231650"/>
<accession>E0VCI3</accession>
<dbReference type="InParanoid" id="E0VCI3"/>
<reference evidence="1" key="2">
    <citation type="submission" date="2007-04" db="EMBL/GenBank/DDBJ databases">
        <title>The genome of the human body louse.</title>
        <authorList>
            <consortium name="The Human Body Louse Genome Consortium"/>
            <person name="Kirkness E."/>
            <person name="Walenz B."/>
            <person name="Hass B."/>
            <person name="Bruggner R."/>
            <person name="Strausberg R."/>
        </authorList>
    </citation>
    <scope>NUCLEOTIDE SEQUENCE</scope>
    <source>
        <strain evidence="1">USDA</strain>
    </source>
</reference>
<dbReference type="EMBL" id="DS235053">
    <property type="protein sequence ID" value="EEB11089.1"/>
    <property type="molecule type" value="Genomic_DNA"/>
</dbReference>
<reference evidence="2" key="3">
    <citation type="submission" date="2021-02" db="UniProtKB">
        <authorList>
            <consortium name="EnsemblMetazoa"/>
        </authorList>
    </citation>
    <scope>IDENTIFICATION</scope>
    <source>
        <strain evidence="2">USDA</strain>
    </source>
</reference>
<dbReference type="HOGENOM" id="CLU_3108832_0_0_1"/>